<comment type="similarity">
    <text evidence="5">Belongs to the MIP/aquaporin (TC 1.A.8) family.</text>
</comment>
<evidence type="ECO:0000313" key="7">
    <source>
        <dbReference type="Proteomes" id="UP000054047"/>
    </source>
</evidence>
<dbReference type="Proteomes" id="UP000054047">
    <property type="component" value="Unassembled WGS sequence"/>
</dbReference>
<feature type="transmembrane region" description="Helical" evidence="5">
    <location>
        <begin position="69"/>
        <end position="91"/>
    </location>
</feature>
<dbReference type="Gene3D" id="1.20.1080.10">
    <property type="entry name" value="Glycerol uptake facilitator protein"/>
    <property type="match status" value="1"/>
</dbReference>
<dbReference type="PIRSF" id="PIRSF017529">
    <property type="entry name" value="Aquaporin_11/12"/>
    <property type="match status" value="1"/>
</dbReference>
<feature type="transmembrane region" description="Helical" evidence="5">
    <location>
        <begin position="6"/>
        <end position="29"/>
    </location>
</feature>
<keyword evidence="3 5" id="KW-1133">Transmembrane helix</keyword>
<dbReference type="SUPFAM" id="SSF81338">
    <property type="entry name" value="Aquaporin-like"/>
    <property type="match status" value="1"/>
</dbReference>
<evidence type="ECO:0000256" key="5">
    <source>
        <dbReference type="PIRNR" id="PIRNR017529"/>
    </source>
</evidence>
<dbReference type="PANTHER" id="PTHR21191:SF16">
    <property type="entry name" value="AQUAPORIN"/>
    <property type="match status" value="1"/>
</dbReference>
<gene>
    <name evidence="6" type="ORF">ANCDUO_16095</name>
</gene>
<feature type="transmembrane region" description="Helical" evidence="5">
    <location>
        <begin position="41"/>
        <end position="63"/>
    </location>
</feature>
<dbReference type="PANTHER" id="PTHR21191">
    <property type="entry name" value="AQUAPORIN"/>
    <property type="match status" value="1"/>
</dbReference>
<dbReference type="GO" id="GO:0015267">
    <property type="term" value="F:channel activity"/>
    <property type="evidence" value="ECO:0007669"/>
    <property type="project" value="TreeGrafter"/>
</dbReference>
<keyword evidence="7" id="KW-1185">Reference proteome</keyword>
<dbReference type="InterPro" id="IPR023271">
    <property type="entry name" value="Aquaporin-like"/>
</dbReference>
<accession>A0A0C2FYR5</accession>
<dbReference type="GO" id="GO:0005737">
    <property type="term" value="C:cytoplasm"/>
    <property type="evidence" value="ECO:0007669"/>
    <property type="project" value="TreeGrafter"/>
</dbReference>
<evidence type="ECO:0000256" key="2">
    <source>
        <dbReference type="ARBA" id="ARBA00022692"/>
    </source>
</evidence>
<keyword evidence="2 5" id="KW-0812">Transmembrane</keyword>
<reference evidence="6 7" key="1">
    <citation type="submission" date="2013-12" db="EMBL/GenBank/DDBJ databases">
        <title>Draft genome of the parsitic nematode Ancylostoma duodenale.</title>
        <authorList>
            <person name="Mitreva M."/>
        </authorList>
    </citation>
    <scope>NUCLEOTIDE SEQUENCE [LARGE SCALE GENOMIC DNA]</scope>
    <source>
        <strain evidence="6 7">Zhejiang</strain>
    </source>
</reference>
<organism evidence="6 7">
    <name type="scientific">Ancylostoma duodenale</name>
    <dbReference type="NCBI Taxonomy" id="51022"/>
    <lineage>
        <taxon>Eukaryota</taxon>
        <taxon>Metazoa</taxon>
        <taxon>Ecdysozoa</taxon>
        <taxon>Nematoda</taxon>
        <taxon>Chromadorea</taxon>
        <taxon>Rhabditida</taxon>
        <taxon>Rhabditina</taxon>
        <taxon>Rhabditomorpha</taxon>
        <taxon>Strongyloidea</taxon>
        <taxon>Ancylostomatidae</taxon>
        <taxon>Ancylostomatinae</taxon>
        <taxon>Ancylostoma</taxon>
    </lineage>
</organism>
<dbReference type="OrthoDB" id="1580043at2759"/>
<protein>
    <recommendedName>
        <fullName evidence="5">Aquaporin</fullName>
    </recommendedName>
</protein>
<dbReference type="InterPro" id="IPR016697">
    <property type="entry name" value="Aquaporin_11/12"/>
</dbReference>
<evidence type="ECO:0000313" key="6">
    <source>
        <dbReference type="EMBL" id="KIH53765.1"/>
    </source>
</evidence>
<sequence>MISTDISFYYPAISAVIYYITVFTIAEITRKVLERTVHKSSSFYVFAVELIATAQMCTCVYENSVMVKYYGPLAFFFTVTSLLTVGSFMNRGAFVSPLAPIEAFYYGIIGPARLLTLLSAEAIGGFTAFRFARSLWWHSLQYSQAHFENFTNPACSINYKVSLVTKKVPVAVLAQVWAVEIAFPLVIAFEIVGSFLLRLILPNLPLRGKSYTVSATVAAFLSFALVYVGVPGLNPVVASSRLFGCEGIDTQWFIALYWICPVIGWLSAAALQKSMTKKATKKLKKKSN</sequence>
<feature type="transmembrane region" description="Helical" evidence="5">
    <location>
        <begin position="250"/>
        <end position="271"/>
    </location>
</feature>
<evidence type="ECO:0000256" key="1">
    <source>
        <dbReference type="ARBA" id="ARBA00004141"/>
    </source>
</evidence>
<dbReference type="InterPro" id="IPR051883">
    <property type="entry name" value="AQP11/12_channel"/>
</dbReference>
<dbReference type="GO" id="GO:0016020">
    <property type="term" value="C:membrane"/>
    <property type="evidence" value="ECO:0007669"/>
    <property type="project" value="UniProtKB-SubCell"/>
</dbReference>
<evidence type="ECO:0000256" key="4">
    <source>
        <dbReference type="ARBA" id="ARBA00023136"/>
    </source>
</evidence>
<feature type="transmembrane region" description="Helical" evidence="5">
    <location>
        <begin position="181"/>
        <end position="201"/>
    </location>
</feature>
<dbReference type="AlphaFoldDB" id="A0A0C2FYR5"/>
<name>A0A0C2FYR5_9BILA</name>
<evidence type="ECO:0000256" key="3">
    <source>
        <dbReference type="ARBA" id="ARBA00022989"/>
    </source>
</evidence>
<proteinExistence type="inferred from homology"/>
<feature type="transmembrane region" description="Helical" evidence="5">
    <location>
        <begin position="213"/>
        <end position="230"/>
    </location>
</feature>
<dbReference type="EMBL" id="KN740412">
    <property type="protein sequence ID" value="KIH53765.1"/>
    <property type="molecule type" value="Genomic_DNA"/>
</dbReference>
<comment type="subcellular location">
    <subcellularLocation>
        <location evidence="1">Membrane</location>
        <topology evidence="1">Multi-pass membrane protein</topology>
    </subcellularLocation>
</comment>
<keyword evidence="4 5" id="KW-0472">Membrane</keyword>